<proteinExistence type="predicted"/>
<dbReference type="Gene3D" id="3.40.30.10">
    <property type="entry name" value="Glutaredoxin"/>
    <property type="match status" value="1"/>
</dbReference>
<dbReference type="InterPro" id="IPR036249">
    <property type="entry name" value="Thioredoxin-like_sf"/>
</dbReference>
<accession>A0A538UB06</accession>
<protein>
    <submittedName>
        <fullName evidence="2">Glutathione S-transferase family protein</fullName>
    </submittedName>
</protein>
<dbReference type="AlphaFoldDB" id="A0A538UB06"/>
<organism evidence="2 3">
    <name type="scientific">Eiseniibacteriota bacterium</name>
    <dbReference type="NCBI Taxonomy" id="2212470"/>
    <lineage>
        <taxon>Bacteria</taxon>
        <taxon>Candidatus Eiseniibacteriota</taxon>
    </lineage>
</organism>
<dbReference type="Gene3D" id="1.20.1050.10">
    <property type="match status" value="1"/>
</dbReference>
<evidence type="ECO:0000313" key="2">
    <source>
        <dbReference type="EMBL" id="TMQ73030.1"/>
    </source>
</evidence>
<keyword evidence="2" id="KW-0808">Transferase</keyword>
<dbReference type="SUPFAM" id="SSF52833">
    <property type="entry name" value="Thioredoxin-like"/>
    <property type="match status" value="1"/>
</dbReference>
<gene>
    <name evidence="2" type="ORF">E6K81_05810</name>
</gene>
<evidence type="ECO:0000313" key="3">
    <source>
        <dbReference type="Proteomes" id="UP000319771"/>
    </source>
</evidence>
<dbReference type="Proteomes" id="UP000319771">
    <property type="component" value="Unassembled WGS sequence"/>
</dbReference>
<dbReference type="SUPFAM" id="SSF47616">
    <property type="entry name" value="GST C-terminal domain-like"/>
    <property type="match status" value="1"/>
</dbReference>
<dbReference type="InterPro" id="IPR036282">
    <property type="entry name" value="Glutathione-S-Trfase_C_sf"/>
</dbReference>
<evidence type="ECO:0000259" key="1">
    <source>
        <dbReference type="PROSITE" id="PS50404"/>
    </source>
</evidence>
<dbReference type="PROSITE" id="PS50404">
    <property type="entry name" value="GST_NTER"/>
    <property type="match status" value="1"/>
</dbReference>
<feature type="domain" description="GST N-terminal" evidence="1">
    <location>
        <begin position="3"/>
        <end position="79"/>
    </location>
</feature>
<reference evidence="2 3" key="1">
    <citation type="journal article" date="2019" name="Nat. Microbiol.">
        <title>Mediterranean grassland soil C-N compound turnover is dependent on rainfall and depth, and is mediated by genomically divergent microorganisms.</title>
        <authorList>
            <person name="Diamond S."/>
            <person name="Andeer P.F."/>
            <person name="Li Z."/>
            <person name="Crits-Christoph A."/>
            <person name="Burstein D."/>
            <person name="Anantharaman K."/>
            <person name="Lane K.R."/>
            <person name="Thomas B.C."/>
            <person name="Pan C."/>
            <person name="Northen T.R."/>
            <person name="Banfield J.F."/>
        </authorList>
    </citation>
    <scope>NUCLEOTIDE SEQUENCE [LARGE SCALE GENOMIC DNA]</scope>
    <source>
        <strain evidence="2">WS_11</strain>
    </source>
</reference>
<dbReference type="Pfam" id="PF13417">
    <property type="entry name" value="GST_N_3"/>
    <property type="match status" value="1"/>
</dbReference>
<sequence>MTPRIVLYGPRVMPLTEKVGRALRVKRLAFEVVEPASAEDYRRLSPETGLLPVLEVDGTRIPDSAAILDFLDGRFPDPPLVSSNLRVAREQRRLEQWIDQTLAFYMLRWVRALIGPDVPLPVAGGGFPAGSLSKLGLLDAEGKIHSEVFDPPAGGPGDEFRRRLDDLEQMLGSRRYFYSDRISRADLSVCASLSVMYRDAYPGARARLAERKALFDHVERVLVETGGAEPI</sequence>
<name>A0A538UB06_UNCEI</name>
<dbReference type="InterPro" id="IPR004045">
    <property type="entry name" value="Glutathione_S-Trfase_N"/>
</dbReference>
<dbReference type="EMBL" id="VBPB01000084">
    <property type="protein sequence ID" value="TMQ73030.1"/>
    <property type="molecule type" value="Genomic_DNA"/>
</dbReference>
<dbReference type="CDD" id="cd00570">
    <property type="entry name" value="GST_N_family"/>
    <property type="match status" value="1"/>
</dbReference>
<dbReference type="GO" id="GO:0016740">
    <property type="term" value="F:transferase activity"/>
    <property type="evidence" value="ECO:0007669"/>
    <property type="project" value="UniProtKB-KW"/>
</dbReference>
<comment type="caution">
    <text evidence="2">The sequence shown here is derived from an EMBL/GenBank/DDBJ whole genome shotgun (WGS) entry which is preliminary data.</text>
</comment>